<dbReference type="GO" id="GO:0000105">
    <property type="term" value="P:L-histidine biosynthetic process"/>
    <property type="evidence" value="ECO:0007669"/>
    <property type="project" value="UniProtKB-UniRule"/>
</dbReference>
<dbReference type="FunFam" id="3.20.20.70:FF:000009">
    <property type="entry name" value="1-(5-phosphoribosyl)-5-[(5-phosphoribosylamino)methylideneamino] imidazole-4-carboxamide isomerase"/>
    <property type="match status" value="1"/>
</dbReference>
<reference evidence="15" key="1">
    <citation type="submission" date="2016-01" db="EMBL/GenBank/DDBJ databases">
        <authorList>
            <person name="Mcilroy J.S."/>
            <person name="Karst M S."/>
            <person name="Albertsen M."/>
        </authorList>
    </citation>
    <scope>NUCLEOTIDE SEQUENCE</scope>
    <source>
        <strain evidence="15">Cfx-K</strain>
    </source>
</reference>
<keyword evidence="7 12" id="KW-0963">Cytoplasm</keyword>
<evidence type="ECO:0000256" key="14">
    <source>
        <dbReference type="RuleBase" id="RU003658"/>
    </source>
</evidence>
<gene>
    <name evidence="12 15" type="primary">hisA</name>
    <name evidence="15" type="ORF">CFX0092_A3575</name>
</gene>
<dbReference type="PANTHER" id="PTHR43090">
    <property type="entry name" value="1-(5-PHOSPHORIBOSYL)-5-[(5-PHOSPHORIBOSYLAMINO)METHYLIDENEAMINO] IMIDAZOLE-4-CARBOXAMIDE ISOMERASE"/>
    <property type="match status" value="1"/>
</dbReference>
<evidence type="ECO:0000256" key="2">
    <source>
        <dbReference type="ARBA" id="ARBA00004496"/>
    </source>
</evidence>
<dbReference type="HAMAP" id="MF_01014">
    <property type="entry name" value="HisA"/>
    <property type="match status" value="1"/>
</dbReference>
<dbReference type="InterPro" id="IPR013785">
    <property type="entry name" value="Aldolase_TIM"/>
</dbReference>
<organism evidence="15 16">
    <name type="scientific">Candidatus Promineifilum breve</name>
    <dbReference type="NCBI Taxonomy" id="1806508"/>
    <lineage>
        <taxon>Bacteria</taxon>
        <taxon>Bacillati</taxon>
        <taxon>Chloroflexota</taxon>
        <taxon>Ardenticatenia</taxon>
        <taxon>Candidatus Promineifilales</taxon>
        <taxon>Candidatus Promineifilaceae</taxon>
        <taxon>Candidatus Promineifilum</taxon>
    </lineage>
</organism>
<evidence type="ECO:0000256" key="1">
    <source>
        <dbReference type="ARBA" id="ARBA00000901"/>
    </source>
</evidence>
<accession>A0A161JMN0</accession>
<evidence type="ECO:0000256" key="6">
    <source>
        <dbReference type="ARBA" id="ARBA00018464"/>
    </source>
</evidence>
<evidence type="ECO:0000256" key="5">
    <source>
        <dbReference type="ARBA" id="ARBA00012550"/>
    </source>
</evidence>
<keyword evidence="9 12" id="KW-0368">Histidine biosynthesis</keyword>
<dbReference type="Proteomes" id="UP000215027">
    <property type="component" value="Chromosome I"/>
</dbReference>
<dbReference type="EMBL" id="LN890655">
    <property type="protein sequence ID" value="CUS05453.2"/>
    <property type="molecule type" value="Genomic_DNA"/>
</dbReference>
<dbReference type="InterPro" id="IPR006063">
    <property type="entry name" value="HisA_bact_arch"/>
</dbReference>
<feature type="active site" description="Proton donor" evidence="12">
    <location>
        <position position="132"/>
    </location>
</feature>
<dbReference type="PANTHER" id="PTHR43090:SF2">
    <property type="entry name" value="1-(5-PHOSPHORIBOSYL)-5-[(5-PHOSPHORIBOSYLAMINO)METHYLIDENEAMINO] IMIDAZOLE-4-CARBOXAMIDE ISOMERASE"/>
    <property type="match status" value="1"/>
</dbReference>
<dbReference type="AlphaFoldDB" id="A0A161JMN0"/>
<evidence type="ECO:0000256" key="9">
    <source>
        <dbReference type="ARBA" id="ARBA00023102"/>
    </source>
</evidence>
<dbReference type="RefSeq" id="WP_095044664.1">
    <property type="nucleotide sequence ID" value="NZ_LN890655.1"/>
</dbReference>
<dbReference type="KEGG" id="pbf:CFX0092_A3575"/>
<comment type="subcellular location">
    <subcellularLocation>
        <location evidence="2 12 14">Cytoplasm</location>
    </subcellularLocation>
</comment>
<dbReference type="NCBIfam" id="TIGR00007">
    <property type="entry name" value="1-(5-phosphoribosyl)-5-[(5-phosphoribosylamino)methylideneamino]imidazole-4-carboxamide isomerase"/>
    <property type="match status" value="1"/>
</dbReference>
<name>A0A161JMN0_9CHLR</name>
<protein>
    <recommendedName>
        <fullName evidence="6 12">1-(5-phosphoribosyl)-5-[(5-phosphoribosylamino)methylideneamino] imidazole-4-carboxamide isomerase</fullName>
        <ecNumber evidence="5 12">5.3.1.16</ecNumber>
    </recommendedName>
    <alternativeName>
        <fullName evidence="11 12">Phosphoribosylformimino-5-aminoimidazole carboxamide ribotide isomerase</fullName>
    </alternativeName>
</protein>
<dbReference type="GO" id="GO:0003949">
    <property type="term" value="F:1-(5-phosphoribosyl)-5-[(5-phosphoribosylamino)methylideneamino]imidazole-4-carboxamide isomerase activity"/>
    <property type="evidence" value="ECO:0007669"/>
    <property type="project" value="UniProtKB-UniRule"/>
</dbReference>
<keyword evidence="16" id="KW-1185">Reference proteome</keyword>
<dbReference type="SUPFAM" id="SSF51366">
    <property type="entry name" value="Ribulose-phoshate binding barrel"/>
    <property type="match status" value="1"/>
</dbReference>
<evidence type="ECO:0000256" key="10">
    <source>
        <dbReference type="ARBA" id="ARBA00023235"/>
    </source>
</evidence>
<dbReference type="EC" id="5.3.1.16" evidence="5 12"/>
<evidence type="ECO:0000313" key="15">
    <source>
        <dbReference type="EMBL" id="CUS05453.2"/>
    </source>
</evidence>
<dbReference type="UniPathway" id="UPA00031">
    <property type="reaction ID" value="UER00009"/>
</dbReference>
<evidence type="ECO:0000256" key="11">
    <source>
        <dbReference type="ARBA" id="ARBA00030547"/>
    </source>
</evidence>
<dbReference type="InterPro" id="IPR044524">
    <property type="entry name" value="Isoase_HisA-like"/>
</dbReference>
<dbReference type="InterPro" id="IPR006062">
    <property type="entry name" value="His_biosynth"/>
</dbReference>
<feature type="active site" description="Proton acceptor" evidence="12">
    <location>
        <position position="10"/>
    </location>
</feature>
<dbReference type="OrthoDB" id="9781903at2"/>
<evidence type="ECO:0000313" key="16">
    <source>
        <dbReference type="Proteomes" id="UP000215027"/>
    </source>
</evidence>
<dbReference type="CDD" id="cd04732">
    <property type="entry name" value="HisA"/>
    <property type="match status" value="1"/>
</dbReference>
<evidence type="ECO:0000256" key="12">
    <source>
        <dbReference type="HAMAP-Rule" id="MF_01014"/>
    </source>
</evidence>
<evidence type="ECO:0000256" key="7">
    <source>
        <dbReference type="ARBA" id="ARBA00022490"/>
    </source>
</evidence>
<keyword evidence="8 12" id="KW-0028">Amino-acid biosynthesis</keyword>
<dbReference type="Gene3D" id="3.20.20.70">
    <property type="entry name" value="Aldolase class I"/>
    <property type="match status" value="1"/>
</dbReference>
<sequence>MAFHIYPAIDLRHGRVVRLELGDPARQTVFSDDPLETAGRWLAAGADRLHVVNLDGAFAETGQANWAALARLGQLAARIQFGGGLRTLADVDAALACGVWRVVLGTAALENPELVAAALAGYGPERVAAGIDARDGRVRTHGWQAATDVSPVELGRTMRAAGIRTAIYTDIARDGILSGVNVTATAALAEATGLEIIASGGVSSLDDVAQLRAYAPGIGGVIIGRALYDNRVDLAAAVALAGEGDSHAG</sequence>
<evidence type="ECO:0000256" key="13">
    <source>
        <dbReference type="RuleBase" id="RU003657"/>
    </source>
</evidence>
<dbReference type="GO" id="GO:0000162">
    <property type="term" value="P:L-tryptophan biosynthetic process"/>
    <property type="evidence" value="ECO:0007669"/>
    <property type="project" value="TreeGrafter"/>
</dbReference>
<dbReference type="InterPro" id="IPR023016">
    <property type="entry name" value="HisA/PriA"/>
</dbReference>
<proteinExistence type="inferred from homology"/>
<keyword evidence="10 12" id="KW-0413">Isomerase</keyword>
<comment type="catalytic activity">
    <reaction evidence="1 12 14">
        <text>1-(5-phospho-beta-D-ribosyl)-5-[(5-phospho-beta-D-ribosylamino)methylideneamino]imidazole-4-carboxamide = 5-[(5-phospho-1-deoxy-D-ribulos-1-ylimino)methylamino]-1-(5-phospho-beta-D-ribosyl)imidazole-4-carboxamide</text>
        <dbReference type="Rhea" id="RHEA:15469"/>
        <dbReference type="ChEBI" id="CHEBI:58435"/>
        <dbReference type="ChEBI" id="CHEBI:58525"/>
        <dbReference type="EC" id="5.3.1.16"/>
    </reaction>
</comment>
<evidence type="ECO:0000256" key="8">
    <source>
        <dbReference type="ARBA" id="ARBA00022605"/>
    </source>
</evidence>
<comment type="similarity">
    <text evidence="4 12 13">Belongs to the HisA/HisF family.</text>
</comment>
<dbReference type="GO" id="GO:0005737">
    <property type="term" value="C:cytoplasm"/>
    <property type="evidence" value="ECO:0007669"/>
    <property type="project" value="UniProtKB-SubCell"/>
</dbReference>
<comment type="pathway">
    <text evidence="3 12 14">Amino-acid biosynthesis; L-histidine biosynthesis; L-histidine from 5-phospho-alpha-D-ribose 1-diphosphate: step 4/9.</text>
</comment>
<dbReference type="Pfam" id="PF00977">
    <property type="entry name" value="His_biosynth"/>
    <property type="match status" value="1"/>
</dbReference>
<evidence type="ECO:0000256" key="3">
    <source>
        <dbReference type="ARBA" id="ARBA00005133"/>
    </source>
</evidence>
<evidence type="ECO:0000256" key="4">
    <source>
        <dbReference type="ARBA" id="ARBA00009667"/>
    </source>
</evidence>
<dbReference type="InterPro" id="IPR011060">
    <property type="entry name" value="RibuloseP-bd_barrel"/>
</dbReference>